<comment type="caution">
    <text evidence="3">The sequence shown here is derived from an EMBL/GenBank/DDBJ whole genome shotgun (WGS) entry which is preliminary data.</text>
</comment>
<evidence type="ECO:0000256" key="1">
    <source>
        <dbReference type="RuleBase" id="RU003651"/>
    </source>
</evidence>
<reference evidence="3 4" key="1">
    <citation type="submission" date="2024-03" db="EMBL/GenBank/DDBJ databases">
        <title>Aureococcus anophagefferens CCMP1851 and Kratosvirus quantuckense: Draft genome of a second virus-susceptible host strain in the model system.</title>
        <authorList>
            <person name="Chase E."/>
            <person name="Truchon A.R."/>
            <person name="Schepens W."/>
            <person name="Wilhelm S.W."/>
        </authorList>
    </citation>
    <scope>NUCLEOTIDE SEQUENCE [LARGE SCALE GENOMIC DNA]</scope>
    <source>
        <strain evidence="3 4">CCMP1851</strain>
    </source>
</reference>
<evidence type="ECO:0000313" key="4">
    <source>
        <dbReference type="Proteomes" id="UP001363151"/>
    </source>
</evidence>
<dbReference type="EMBL" id="JBBJCI010000039">
    <property type="protein sequence ID" value="KAK7249886.1"/>
    <property type="molecule type" value="Genomic_DNA"/>
</dbReference>
<dbReference type="InterPro" id="IPR003960">
    <property type="entry name" value="ATPase_AAA_CS"/>
</dbReference>
<dbReference type="InterPro" id="IPR003593">
    <property type="entry name" value="AAA+_ATPase"/>
</dbReference>
<dbReference type="SUPFAM" id="SSF52540">
    <property type="entry name" value="P-loop containing nucleoside triphosphate hydrolases"/>
    <property type="match status" value="1"/>
</dbReference>
<comment type="similarity">
    <text evidence="1">Belongs to the AAA ATPase family.</text>
</comment>
<keyword evidence="1" id="KW-0547">Nucleotide-binding</keyword>
<name>A0ABR1G9R3_AURAN</name>
<organism evidence="3 4">
    <name type="scientific">Aureococcus anophagefferens</name>
    <name type="common">Harmful bloom alga</name>
    <dbReference type="NCBI Taxonomy" id="44056"/>
    <lineage>
        <taxon>Eukaryota</taxon>
        <taxon>Sar</taxon>
        <taxon>Stramenopiles</taxon>
        <taxon>Ochrophyta</taxon>
        <taxon>Pelagophyceae</taxon>
        <taxon>Pelagomonadales</taxon>
        <taxon>Pelagomonadaceae</taxon>
        <taxon>Aureococcus</taxon>
    </lineage>
</organism>
<dbReference type="InterPro" id="IPR003959">
    <property type="entry name" value="ATPase_AAA_core"/>
</dbReference>
<keyword evidence="4" id="KW-1185">Reference proteome</keyword>
<dbReference type="PANTHER" id="PTHR23074:SF19">
    <property type="entry name" value="KATANIN P60 ATPASE-CONTAINING SUBUNIT A1"/>
    <property type="match status" value="1"/>
</dbReference>
<dbReference type="InterPro" id="IPR050304">
    <property type="entry name" value="MT-severing_AAA_ATPase"/>
</dbReference>
<dbReference type="Pfam" id="PF17862">
    <property type="entry name" value="AAA_lid_3"/>
    <property type="match status" value="1"/>
</dbReference>
<protein>
    <submittedName>
        <fullName evidence="3">Microtubule-severing ATPase</fullName>
    </submittedName>
</protein>
<dbReference type="PANTHER" id="PTHR23074">
    <property type="entry name" value="AAA DOMAIN-CONTAINING"/>
    <property type="match status" value="1"/>
</dbReference>
<proteinExistence type="inferred from homology"/>
<feature type="domain" description="AAA+ ATPase" evidence="2">
    <location>
        <begin position="313"/>
        <end position="456"/>
    </location>
</feature>
<dbReference type="PROSITE" id="PS00674">
    <property type="entry name" value="AAA"/>
    <property type="match status" value="1"/>
</dbReference>
<keyword evidence="1" id="KW-0067">ATP-binding</keyword>
<evidence type="ECO:0000313" key="3">
    <source>
        <dbReference type="EMBL" id="KAK7249886.1"/>
    </source>
</evidence>
<dbReference type="Proteomes" id="UP001363151">
    <property type="component" value="Unassembled WGS sequence"/>
</dbReference>
<accession>A0ABR1G9R3</accession>
<dbReference type="Gene3D" id="3.40.50.300">
    <property type="entry name" value="P-loop containing nucleotide triphosphate hydrolases"/>
    <property type="match status" value="1"/>
</dbReference>
<gene>
    <name evidence="3" type="ORF">SO694_00005355</name>
</gene>
<dbReference type="InterPro" id="IPR041569">
    <property type="entry name" value="AAA_lid_3"/>
</dbReference>
<dbReference type="Pfam" id="PF00004">
    <property type="entry name" value="AAA"/>
    <property type="match status" value="1"/>
</dbReference>
<sequence>MAKLGDTSYQPMLGSVLEAPSPHEPQHFEVKEFPKLQAYWPLMIPYVGCICAPCILTANHRLVLEADEAVLYKSNICGSSVERRPYAQLGDVNHMKCCGCFEGVKTDLSESKDGHIPISPGCGCDAATVQAIVDELQARKIGRGNVAQLRQQELHIAYTKDVNAKLDLIMTHLGLQAPPSNVDALVAGGGAAAPAAPPMLRSTMATEEDATVRAGCMKIPRKFLESADRAGVAGTDGAAYGHIRGLGGVSYDARAGAAAQHRAIVVEEMLAGDGGSRVTFDDVVGLENGKRSLNEAVVLPLVAPKFFSGARKPWNGVLLFGPPGSGKTLLAKAVAGVHGVRFFDCSASALLNKFWGESEKIARTLFAVARELAPSIVFMDEIDALMGDRGREAANGADESSRRLKVELLAQMDGLTTSDPEDPKRVIVVAASNLPWELDDAFRRRLERRVFVPHPDAKDRATMLRGFLADVPVAADVDYEALARRTEHYSGADLKSLARDGAYAPVRRLLAAKTPQQIAALRPDAPGATIDVPPILAADLAAALERTRPAASPASLARYVAWNDKFGSQ</sequence>
<dbReference type="SMART" id="SM00382">
    <property type="entry name" value="AAA"/>
    <property type="match status" value="1"/>
</dbReference>
<evidence type="ECO:0000259" key="2">
    <source>
        <dbReference type="SMART" id="SM00382"/>
    </source>
</evidence>
<dbReference type="Gene3D" id="1.10.8.60">
    <property type="match status" value="1"/>
</dbReference>
<dbReference type="InterPro" id="IPR027417">
    <property type="entry name" value="P-loop_NTPase"/>
</dbReference>